<evidence type="ECO:0000313" key="3">
    <source>
        <dbReference type="Proteomes" id="UP000183567"/>
    </source>
</evidence>
<gene>
    <name evidence="2" type="ORF">AZE42_01226</name>
</gene>
<keyword evidence="3" id="KW-1185">Reference proteome</keyword>
<accession>A0A1J8Q9B2</accession>
<keyword evidence="1" id="KW-0732">Signal</keyword>
<dbReference type="AlphaFoldDB" id="A0A1J8Q9B2"/>
<reference evidence="2 3" key="1">
    <citation type="submission" date="2016-03" db="EMBL/GenBank/DDBJ databases">
        <title>Comparative genomics of the ectomycorrhizal sister species Rhizopogon vinicolor and Rhizopogon vesiculosus (Basidiomycota: Boletales) reveals a divergence of the mating type B locus.</title>
        <authorList>
            <person name="Mujic A.B."/>
            <person name="Kuo A."/>
            <person name="Tritt A."/>
            <person name="Lipzen A."/>
            <person name="Chen C."/>
            <person name="Johnson J."/>
            <person name="Sharma A."/>
            <person name="Barry K."/>
            <person name="Grigoriev I.V."/>
            <person name="Spatafora J.W."/>
        </authorList>
    </citation>
    <scope>NUCLEOTIDE SEQUENCE [LARGE SCALE GENOMIC DNA]</scope>
    <source>
        <strain evidence="2 3">AM-OR11-056</strain>
    </source>
</reference>
<sequence length="51" mass="5627">MNASIFLFLLIARVAFVKASSADVEELETVGGLQAVKFWTQIFKSISASQY</sequence>
<evidence type="ECO:0000313" key="2">
    <source>
        <dbReference type="EMBL" id="OJA17589.1"/>
    </source>
</evidence>
<comment type="caution">
    <text evidence="2">The sequence shown here is derived from an EMBL/GenBank/DDBJ whole genome shotgun (WGS) entry which is preliminary data.</text>
</comment>
<evidence type="ECO:0000256" key="1">
    <source>
        <dbReference type="SAM" id="SignalP"/>
    </source>
</evidence>
<name>A0A1J8Q9B2_9AGAM</name>
<dbReference type="EMBL" id="LVVM01001906">
    <property type="protein sequence ID" value="OJA17589.1"/>
    <property type="molecule type" value="Genomic_DNA"/>
</dbReference>
<dbReference type="Proteomes" id="UP000183567">
    <property type="component" value="Unassembled WGS sequence"/>
</dbReference>
<proteinExistence type="predicted"/>
<feature type="chain" id="PRO_5009649620" evidence="1">
    <location>
        <begin position="20"/>
        <end position="51"/>
    </location>
</feature>
<feature type="signal peptide" evidence="1">
    <location>
        <begin position="1"/>
        <end position="19"/>
    </location>
</feature>
<organism evidence="2 3">
    <name type="scientific">Rhizopogon vesiculosus</name>
    <dbReference type="NCBI Taxonomy" id="180088"/>
    <lineage>
        <taxon>Eukaryota</taxon>
        <taxon>Fungi</taxon>
        <taxon>Dikarya</taxon>
        <taxon>Basidiomycota</taxon>
        <taxon>Agaricomycotina</taxon>
        <taxon>Agaricomycetes</taxon>
        <taxon>Agaricomycetidae</taxon>
        <taxon>Boletales</taxon>
        <taxon>Suillineae</taxon>
        <taxon>Rhizopogonaceae</taxon>
        <taxon>Rhizopogon</taxon>
    </lineage>
</organism>
<protein>
    <submittedName>
        <fullName evidence="2">Uncharacterized protein</fullName>
    </submittedName>
</protein>